<dbReference type="WBParaSite" id="PSAMB.scaffold15628size1519.g36593.t1">
    <property type="protein sequence ID" value="PSAMB.scaffold15628size1519.g36593.t1"/>
    <property type="gene ID" value="PSAMB.scaffold15628size1519.g36593"/>
</dbReference>
<organism evidence="2 3">
    <name type="scientific">Plectus sambesii</name>
    <dbReference type="NCBI Taxonomy" id="2011161"/>
    <lineage>
        <taxon>Eukaryota</taxon>
        <taxon>Metazoa</taxon>
        <taxon>Ecdysozoa</taxon>
        <taxon>Nematoda</taxon>
        <taxon>Chromadorea</taxon>
        <taxon>Plectida</taxon>
        <taxon>Plectina</taxon>
        <taxon>Plectoidea</taxon>
        <taxon>Plectidae</taxon>
        <taxon>Plectus</taxon>
    </lineage>
</organism>
<evidence type="ECO:0000259" key="1">
    <source>
        <dbReference type="PROSITE" id="PS50191"/>
    </source>
</evidence>
<dbReference type="Proteomes" id="UP000887566">
    <property type="component" value="Unplaced"/>
</dbReference>
<sequence length="277" mass="32023">MALSAAELDDVNKLRSRMNGDIPAQLNTDFHLRRWINAYDGDLDGCVNKFREYLENRRVLGYDQPNFVNEFYQSERVRKHGCYLTVSKLTASWSNPMDNGIIFAEMSFEDPKKLVKVLQTGEYLRLFMGYCEYFQNLVLERELQTGQPSHGICIFDQKGASLTPYLNPVGPINKLLQARITVWMEYYSELLKKVILVNPPTFLPAIWKIACTMLPKKYHDRFGFGKNFPKDLLPHIALEAIPTAYKGEYKTHSDFDNGCIRPKTITDADMRESGQIW</sequence>
<dbReference type="SUPFAM" id="SSF52087">
    <property type="entry name" value="CRAL/TRIO domain"/>
    <property type="match status" value="1"/>
</dbReference>
<dbReference type="InterPro" id="IPR053302">
    <property type="entry name" value="CRAL-TRIO_domain"/>
</dbReference>
<dbReference type="Gene3D" id="3.40.525.10">
    <property type="entry name" value="CRAL-TRIO lipid binding domain"/>
    <property type="match status" value="1"/>
</dbReference>
<dbReference type="PANTHER" id="PTHR47159:SF6">
    <property type="entry name" value="CRAL-TRIO DOMAIN-CONTAINING PROTEIN"/>
    <property type="match status" value="1"/>
</dbReference>
<dbReference type="InterPro" id="IPR001251">
    <property type="entry name" value="CRAL-TRIO_dom"/>
</dbReference>
<name>A0A914V671_9BILA</name>
<evidence type="ECO:0000313" key="3">
    <source>
        <dbReference type="WBParaSite" id="PSAMB.scaffold15628size1519.g36593.t1"/>
    </source>
</evidence>
<evidence type="ECO:0000313" key="2">
    <source>
        <dbReference type="Proteomes" id="UP000887566"/>
    </source>
</evidence>
<dbReference type="PANTHER" id="PTHR47159">
    <property type="entry name" value="PROTEIN CBG07705-RELATED"/>
    <property type="match status" value="1"/>
</dbReference>
<dbReference type="SMART" id="SM00516">
    <property type="entry name" value="SEC14"/>
    <property type="match status" value="1"/>
</dbReference>
<protein>
    <submittedName>
        <fullName evidence="3">CRAL-TRIO domain-containing protein</fullName>
    </submittedName>
</protein>
<feature type="domain" description="CRAL-TRIO" evidence="1">
    <location>
        <begin position="122"/>
        <end position="253"/>
    </location>
</feature>
<dbReference type="AlphaFoldDB" id="A0A914V671"/>
<dbReference type="CDD" id="cd00170">
    <property type="entry name" value="SEC14"/>
    <property type="match status" value="1"/>
</dbReference>
<reference evidence="3" key="1">
    <citation type="submission" date="2022-11" db="UniProtKB">
        <authorList>
            <consortium name="WormBaseParasite"/>
        </authorList>
    </citation>
    <scope>IDENTIFICATION</scope>
</reference>
<dbReference type="PROSITE" id="PS50191">
    <property type="entry name" value="CRAL_TRIO"/>
    <property type="match status" value="1"/>
</dbReference>
<accession>A0A914V671</accession>
<proteinExistence type="predicted"/>
<dbReference type="InterPro" id="IPR036865">
    <property type="entry name" value="CRAL-TRIO_dom_sf"/>
</dbReference>
<dbReference type="Pfam" id="PF00650">
    <property type="entry name" value="CRAL_TRIO"/>
    <property type="match status" value="1"/>
</dbReference>
<keyword evidence="2" id="KW-1185">Reference proteome</keyword>